<name>A0ABT9MUV7_9ACTN</name>
<keyword evidence="2" id="KW-1185">Reference proteome</keyword>
<dbReference type="EMBL" id="JAUSRA010000001">
    <property type="protein sequence ID" value="MDP9795219.1"/>
    <property type="molecule type" value="Genomic_DNA"/>
</dbReference>
<evidence type="ECO:0000313" key="2">
    <source>
        <dbReference type="Proteomes" id="UP001240984"/>
    </source>
</evidence>
<reference evidence="1 2" key="1">
    <citation type="submission" date="2023-07" db="EMBL/GenBank/DDBJ databases">
        <title>Sequencing the genomes of 1000 actinobacteria strains.</title>
        <authorList>
            <person name="Klenk H.-P."/>
        </authorList>
    </citation>
    <scope>NUCLEOTIDE SEQUENCE [LARGE SCALE GENOMIC DNA]</scope>
    <source>
        <strain evidence="1 2">DSM 44710</strain>
    </source>
</reference>
<evidence type="ECO:0000313" key="1">
    <source>
        <dbReference type="EMBL" id="MDP9795219.1"/>
    </source>
</evidence>
<dbReference type="RefSeq" id="WP_306830845.1">
    <property type="nucleotide sequence ID" value="NZ_JAUSRA010000001.1"/>
</dbReference>
<comment type="caution">
    <text evidence="1">The sequence shown here is derived from an EMBL/GenBank/DDBJ whole genome shotgun (WGS) entry which is preliminary data.</text>
</comment>
<sequence length="129" mass="14011">MLKELREELIHTLLTGSNGATTPVGVSVYNHWPERFAPPGILVKAPRSGMYVVGGQFPGHYEISLDLYVVVKTTSPVEASIENVDLIVENVLRNTADWGLRGVDSHTLIDVNGANLPGTIIHLAKQAEL</sequence>
<protein>
    <submittedName>
        <fullName evidence="1">Uncharacterized protein</fullName>
    </submittedName>
</protein>
<organism evidence="1 2">
    <name type="scientific">Catenuloplanes nepalensis</name>
    <dbReference type="NCBI Taxonomy" id="587533"/>
    <lineage>
        <taxon>Bacteria</taxon>
        <taxon>Bacillati</taxon>
        <taxon>Actinomycetota</taxon>
        <taxon>Actinomycetes</taxon>
        <taxon>Micromonosporales</taxon>
        <taxon>Micromonosporaceae</taxon>
        <taxon>Catenuloplanes</taxon>
    </lineage>
</organism>
<gene>
    <name evidence="1" type="ORF">J2S43_003731</name>
</gene>
<accession>A0ABT9MUV7</accession>
<dbReference type="Proteomes" id="UP001240984">
    <property type="component" value="Unassembled WGS sequence"/>
</dbReference>
<proteinExistence type="predicted"/>